<keyword evidence="2 4" id="KW-0813">Transport</keyword>
<dbReference type="GO" id="GO:0000145">
    <property type="term" value="C:exocyst"/>
    <property type="evidence" value="ECO:0007669"/>
    <property type="project" value="UniProtKB-UniRule"/>
</dbReference>
<comment type="similarity">
    <text evidence="1 4">Belongs to the SEC8 family.</text>
</comment>
<proteinExistence type="inferred from homology"/>
<dbReference type="GO" id="GO:0015031">
    <property type="term" value="P:protein transport"/>
    <property type="evidence" value="ECO:0007669"/>
    <property type="project" value="UniProtKB-KW"/>
</dbReference>
<feature type="coiled-coil region" evidence="5">
    <location>
        <begin position="35"/>
        <end position="62"/>
    </location>
</feature>
<dbReference type="GO" id="GO:0090522">
    <property type="term" value="P:vesicle tethering involved in exocytosis"/>
    <property type="evidence" value="ECO:0007669"/>
    <property type="project" value="UniProtKB-UniRule"/>
</dbReference>
<organism evidence="8 9">
    <name type="scientific">Mesorhabditis belari</name>
    <dbReference type="NCBI Taxonomy" id="2138241"/>
    <lineage>
        <taxon>Eukaryota</taxon>
        <taxon>Metazoa</taxon>
        <taxon>Ecdysozoa</taxon>
        <taxon>Nematoda</taxon>
        <taxon>Chromadorea</taxon>
        <taxon>Rhabditida</taxon>
        <taxon>Rhabditina</taxon>
        <taxon>Rhabditomorpha</taxon>
        <taxon>Rhabditoidea</taxon>
        <taxon>Rhabditidae</taxon>
        <taxon>Mesorhabditinae</taxon>
        <taxon>Mesorhabditis</taxon>
    </lineage>
</organism>
<dbReference type="Proteomes" id="UP000887575">
    <property type="component" value="Unassembled WGS sequence"/>
</dbReference>
<dbReference type="PANTHER" id="PTHR14146:SF0">
    <property type="entry name" value="EXOCYST COMPLEX COMPONENT 4"/>
    <property type="match status" value="1"/>
</dbReference>
<dbReference type="GO" id="GO:0006904">
    <property type="term" value="P:vesicle docking involved in exocytosis"/>
    <property type="evidence" value="ECO:0007669"/>
    <property type="project" value="InterPro"/>
</dbReference>
<dbReference type="PANTHER" id="PTHR14146">
    <property type="entry name" value="EXOCYST COMPLEX COMPONENT 4"/>
    <property type="match status" value="1"/>
</dbReference>
<dbReference type="Pfam" id="PF04048">
    <property type="entry name" value="Sec8_N"/>
    <property type="match status" value="1"/>
</dbReference>
<dbReference type="AlphaFoldDB" id="A0AAF3ECK7"/>
<dbReference type="WBParaSite" id="MBELARI_LOCUS11692">
    <property type="protein sequence ID" value="MBELARI_LOCUS11692"/>
    <property type="gene ID" value="MBELARI_LOCUS11692"/>
</dbReference>
<dbReference type="GO" id="GO:0006893">
    <property type="term" value="P:Golgi to plasma membrane transport"/>
    <property type="evidence" value="ECO:0007669"/>
    <property type="project" value="TreeGrafter"/>
</dbReference>
<keyword evidence="8" id="KW-1185">Reference proteome</keyword>
<feature type="domain" description="Exocyst complex component Sec8 N-terminal" evidence="7">
    <location>
        <begin position="48"/>
        <end position="140"/>
    </location>
</feature>
<keyword evidence="3 4" id="KW-0268">Exocytosis</keyword>
<name>A0AAF3ECK7_9BILA</name>
<dbReference type="GO" id="GO:0006612">
    <property type="term" value="P:protein targeting to membrane"/>
    <property type="evidence" value="ECO:0007669"/>
    <property type="project" value="UniProtKB-UniRule"/>
</dbReference>
<evidence type="ECO:0000259" key="7">
    <source>
        <dbReference type="Pfam" id="PF04048"/>
    </source>
</evidence>
<evidence type="ECO:0000313" key="9">
    <source>
        <dbReference type="WBParaSite" id="MBELARI_LOCUS11692"/>
    </source>
</evidence>
<feature type="compositionally biased region" description="Polar residues" evidence="6">
    <location>
        <begin position="577"/>
        <end position="592"/>
    </location>
</feature>
<evidence type="ECO:0000256" key="5">
    <source>
        <dbReference type="SAM" id="Coils"/>
    </source>
</evidence>
<reference evidence="9" key="1">
    <citation type="submission" date="2024-02" db="UniProtKB">
        <authorList>
            <consortium name="WormBaseParasite"/>
        </authorList>
    </citation>
    <scope>IDENTIFICATION</scope>
</reference>
<keyword evidence="4" id="KW-0653">Protein transport</keyword>
<feature type="compositionally biased region" description="Basic and acidic residues" evidence="6">
    <location>
        <begin position="594"/>
        <end position="604"/>
    </location>
</feature>
<dbReference type="InterPro" id="IPR007191">
    <property type="entry name" value="Sec8_exocyst_N"/>
</dbReference>
<evidence type="ECO:0000256" key="4">
    <source>
        <dbReference type="RuleBase" id="RU367079"/>
    </source>
</evidence>
<protein>
    <recommendedName>
        <fullName evidence="4">Exocyst complex component Sec8</fullName>
    </recommendedName>
</protein>
<accession>A0AAF3ECK7</accession>
<dbReference type="GO" id="GO:0045202">
    <property type="term" value="C:synapse"/>
    <property type="evidence" value="ECO:0007669"/>
    <property type="project" value="TreeGrafter"/>
</dbReference>
<feature type="region of interest" description="Disordered" evidence="6">
    <location>
        <begin position="1"/>
        <end position="20"/>
    </location>
</feature>
<evidence type="ECO:0000256" key="3">
    <source>
        <dbReference type="ARBA" id="ARBA00022483"/>
    </source>
</evidence>
<keyword evidence="5" id="KW-0175">Coiled coil</keyword>
<dbReference type="InterPro" id="IPR039682">
    <property type="entry name" value="Sec8/EXOC4"/>
</dbReference>
<evidence type="ECO:0000256" key="1">
    <source>
        <dbReference type="ARBA" id="ARBA00010470"/>
    </source>
</evidence>
<evidence type="ECO:0000313" key="8">
    <source>
        <dbReference type="Proteomes" id="UP000887575"/>
    </source>
</evidence>
<comment type="function">
    <text evidence="4">Component of the exocyst complex involved in the docking of exocytic vesicles with fusion sites on the plasma membrane.</text>
</comment>
<evidence type="ECO:0000256" key="6">
    <source>
        <dbReference type="SAM" id="MobiDB-lite"/>
    </source>
</evidence>
<dbReference type="GO" id="GO:0032584">
    <property type="term" value="C:growth cone membrane"/>
    <property type="evidence" value="ECO:0007669"/>
    <property type="project" value="TreeGrafter"/>
</dbReference>
<feature type="region of interest" description="Disordered" evidence="6">
    <location>
        <begin position="577"/>
        <end position="604"/>
    </location>
</feature>
<evidence type="ECO:0000256" key="2">
    <source>
        <dbReference type="ARBA" id="ARBA00022448"/>
    </source>
</evidence>
<dbReference type="GO" id="GO:0007268">
    <property type="term" value="P:chemical synaptic transmission"/>
    <property type="evidence" value="ECO:0007669"/>
    <property type="project" value="TreeGrafter"/>
</dbReference>
<sequence>MVERPVAAPRRKPPDATSHSALVTVIRTLTTSQSAEQRELQKTRLEKEFKESQKQIDKLVKDHKKDVDECLVAFRDVSTQISSCRQRIYNVRSTLSNCRGLLQSRRDDLKKLWEEDKQHRHVAQIMQQLEELREVKHKVDLLIEQKDHFEAAKLIAQSRDLIETRLSSINGLSQLRNQLADSSEALAKRIETQLAQMVVQEPFDFHMIDVVRGMPESWLGESELTLRLSGKLNQQRQLQGSVLSTRIQSHLAALSVLDGAHGVVERLLALSATQISKQVSESISLMRQKAAHDENLHGNDKSHLAQLIQMVVCQLESSRSAHAVLAECAGKIPQIGVEASQKVLPAFWYAAQSAVESLVSDHLDIASGSRQSDQSTSLRSITTQLFRFDAASYSLGSSFASPSSQASLTVCPPSPFNIVPMYPWLRRLMEAVEAATGVQMCQLRRFVHSFVMEMFVERVKTNLEERLIEALKLDDSRLITSGDSPILTSTERVADLCREVHELIVQMDSYAHRFAAIWVLVLTEYATHITQLYEKTTSPPMDGDSATRRKISSAVWAADEDISRLLMSLPNWILANSTQGTSPNSATQTPANMESEREVRDRNERESEILISNLGTQKQIERSELLGDNSDIRTLAALHESLRWFSYELRVLINSLPAKVRNSLRECKVTVKHGVDGRVGNDEAVLTALEEVISRLEGVSSKCLLVLHLELRVHCFYHLLPLARLRPSSHEDTDPEVVELGRDLQMFHSLLSTYLSPPKMRYIFDGLGHLCASIFIHSSQHMQRLTEVTRKRVSRNIWGVQQRLAQITARREAELDRARNFFELLAYDPDELLCVLADRLSQFSPIELNHLVALSVRSHPTLSSQRGVLDEKLSQLRQMLKR</sequence>